<organism evidence="2 3">
    <name type="scientific">Spirosoma pollinicola</name>
    <dbReference type="NCBI Taxonomy" id="2057025"/>
    <lineage>
        <taxon>Bacteria</taxon>
        <taxon>Pseudomonadati</taxon>
        <taxon>Bacteroidota</taxon>
        <taxon>Cytophagia</taxon>
        <taxon>Cytophagales</taxon>
        <taxon>Cytophagaceae</taxon>
        <taxon>Spirosoma</taxon>
    </lineage>
</organism>
<protein>
    <recommendedName>
        <fullName evidence="4">DUF1570 domain-containing protein</fullName>
    </recommendedName>
</protein>
<evidence type="ECO:0000313" key="3">
    <source>
        <dbReference type="Proteomes" id="UP000232883"/>
    </source>
</evidence>
<reference evidence="2 3" key="1">
    <citation type="submission" date="2017-11" db="EMBL/GenBank/DDBJ databases">
        <title>Taxonomic description and genome sequences of Spirosoma HA7 sp. nov., isolated from pollen microhabitat of Corylus avellana.</title>
        <authorList>
            <person name="Ambika Manirajan B."/>
            <person name="Suarez C."/>
            <person name="Ratering S."/>
            <person name="Geissler-Plaum R."/>
            <person name="Cardinale M."/>
            <person name="Sylvia S."/>
        </authorList>
    </citation>
    <scope>NUCLEOTIDE SEQUENCE [LARGE SCALE GENOMIC DNA]</scope>
    <source>
        <strain evidence="2 3">HA7</strain>
    </source>
</reference>
<evidence type="ECO:0000256" key="1">
    <source>
        <dbReference type="SAM" id="Phobius"/>
    </source>
</evidence>
<evidence type="ECO:0008006" key="4">
    <source>
        <dbReference type="Google" id="ProtNLM"/>
    </source>
</evidence>
<keyword evidence="1" id="KW-0812">Transmembrane</keyword>
<keyword evidence="1" id="KW-0472">Membrane</keyword>
<accession>A0A2K8YT08</accession>
<dbReference type="KEGG" id="spir:CWM47_02350"/>
<dbReference type="EMBL" id="CP025096">
    <property type="protein sequence ID" value="AUD00763.1"/>
    <property type="molecule type" value="Genomic_DNA"/>
</dbReference>
<proteinExistence type="predicted"/>
<sequence length="275" mass="31505">MRGNVFVFVRYFLLVLIALPISFFMLYPQVLRCMRVDSSADFRQLKGISGIYVNRTATAKQETTLRQHTQAAHDRIRRFWGNKQGKASLIYCPTQDDYEQYCAGGEGAGCSVGTPWGRSYLILGPDGNNTDVIAHELCHDELFARLGWWRVKRQIPQWFNEGLALMVDYRFSSPSVWEQPDSSEQTTPFMGEKTIIPFPQRPMLKLADLETTRDFFGGDYTHTMLAYQTAVEELARWLAVVGRAGVPELANAVKIGNEFGETYRRLERVKRNSKR</sequence>
<dbReference type="AlphaFoldDB" id="A0A2K8YT08"/>
<keyword evidence="1" id="KW-1133">Transmembrane helix</keyword>
<dbReference type="RefSeq" id="WP_100986186.1">
    <property type="nucleotide sequence ID" value="NZ_CP025096.1"/>
</dbReference>
<feature type="transmembrane region" description="Helical" evidence="1">
    <location>
        <begin position="7"/>
        <end position="27"/>
    </location>
</feature>
<dbReference type="OrthoDB" id="43895at2"/>
<gene>
    <name evidence="2" type="ORF">CWM47_02350</name>
</gene>
<keyword evidence="3" id="KW-1185">Reference proteome</keyword>
<evidence type="ECO:0000313" key="2">
    <source>
        <dbReference type="EMBL" id="AUD00763.1"/>
    </source>
</evidence>
<name>A0A2K8YT08_9BACT</name>
<dbReference type="Proteomes" id="UP000232883">
    <property type="component" value="Chromosome"/>
</dbReference>